<sequence>MQQEPSVGSAWASTILNYAAHYDLPVDKLCARVGLSPEALLDHSQRLPSWQLQQLFAECAAAGAGTQFGCELQAGLTTSCLQGLNILLDSAATLGASLNCLVEYLPEIMGHIQVELCKDGNNHRLLFTAPGEQPHAYGLDASTLALVRNMARRVGLAPAELFTEVHITARQHCGDTLDSWGVNRRYAEHLCLVLPSAALALPLLGANEFLHQNLLNNWGRTPNPATNAGNDGLRLARYWLKSSDQPIESIATRIGYSQVSNFIRAFRKQYGITPKKFRLSTC</sequence>
<evidence type="ECO:0000259" key="4">
    <source>
        <dbReference type="PROSITE" id="PS01124"/>
    </source>
</evidence>
<keyword evidence="3" id="KW-0804">Transcription</keyword>
<proteinExistence type="predicted"/>
<dbReference type="Gene3D" id="1.10.10.60">
    <property type="entry name" value="Homeodomain-like"/>
    <property type="match status" value="1"/>
</dbReference>
<dbReference type="SUPFAM" id="SSF46689">
    <property type="entry name" value="Homeodomain-like"/>
    <property type="match status" value="1"/>
</dbReference>
<dbReference type="PANTHER" id="PTHR47894">
    <property type="entry name" value="HTH-TYPE TRANSCRIPTIONAL REGULATOR GADX"/>
    <property type="match status" value="1"/>
</dbReference>
<organism evidence="5 6">
    <name type="scientific">Pseudomonas cavernicola</name>
    <dbReference type="NCBI Taxonomy" id="2320866"/>
    <lineage>
        <taxon>Bacteria</taxon>
        <taxon>Pseudomonadati</taxon>
        <taxon>Pseudomonadota</taxon>
        <taxon>Gammaproteobacteria</taxon>
        <taxon>Pseudomonadales</taxon>
        <taxon>Pseudomonadaceae</taxon>
        <taxon>Pseudomonas</taxon>
    </lineage>
</organism>
<keyword evidence="1" id="KW-0805">Transcription regulation</keyword>
<dbReference type="InterPro" id="IPR020449">
    <property type="entry name" value="Tscrpt_reg_AraC-type_HTH"/>
</dbReference>
<dbReference type="PANTHER" id="PTHR47894:SF1">
    <property type="entry name" value="HTH-TYPE TRANSCRIPTIONAL REGULATOR VQSM"/>
    <property type="match status" value="1"/>
</dbReference>
<dbReference type="GO" id="GO:0000976">
    <property type="term" value="F:transcription cis-regulatory region binding"/>
    <property type="evidence" value="ECO:0007669"/>
    <property type="project" value="TreeGrafter"/>
</dbReference>
<evidence type="ECO:0000256" key="1">
    <source>
        <dbReference type="ARBA" id="ARBA00023015"/>
    </source>
</evidence>
<dbReference type="EMBL" id="QYUR01000003">
    <property type="protein sequence ID" value="RJG11082.1"/>
    <property type="molecule type" value="Genomic_DNA"/>
</dbReference>
<evidence type="ECO:0000256" key="2">
    <source>
        <dbReference type="ARBA" id="ARBA00023125"/>
    </source>
</evidence>
<gene>
    <name evidence="5" type="ORF">D3879_15560</name>
</gene>
<dbReference type="InterPro" id="IPR009057">
    <property type="entry name" value="Homeodomain-like_sf"/>
</dbReference>
<feature type="domain" description="HTH araC/xylS-type" evidence="4">
    <location>
        <begin position="233"/>
        <end position="280"/>
    </location>
</feature>
<dbReference type="AlphaFoldDB" id="A0A418XEX3"/>
<evidence type="ECO:0000256" key="3">
    <source>
        <dbReference type="ARBA" id="ARBA00023163"/>
    </source>
</evidence>
<dbReference type="InterPro" id="IPR018060">
    <property type="entry name" value="HTH_AraC"/>
</dbReference>
<dbReference type="SMART" id="SM00342">
    <property type="entry name" value="HTH_ARAC"/>
    <property type="match status" value="1"/>
</dbReference>
<reference evidence="5 6" key="1">
    <citation type="submission" date="2018-09" db="EMBL/GenBank/DDBJ databases">
        <authorList>
            <person name="Zhu H."/>
        </authorList>
    </citation>
    <scope>NUCLEOTIDE SEQUENCE [LARGE SCALE GENOMIC DNA]</scope>
    <source>
        <strain evidence="5 6">K1S02-6</strain>
    </source>
</reference>
<protein>
    <submittedName>
        <fullName evidence="5">AraC family transcriptional regulator</fullName>
    </submittedName>
</protein>
<dbReference type="Pfam" id="PF12625">
    <property type="entry name" value="Arabinose_bd"/>
    <property type="match status" value="1"/>
</dbReference>
<keyword evidence="6" id="KW-1185">Reference proteome</keyword>
<evidence type="ECO:0000313" key="5">
    <source>
        <dbReference type="EMBL" id="RJG11082.1"/>
    </source>
</evidence>
<dbReference type="Proteomes" id="UP000284021">
    <property type="component" value="Unassembled WGS sequence"/>
</dbReference>
<evidence type="ECO:0000313" key="6">
    <source>
        <dbReference type="Proteomes" id="UP000284021"/>
    </source>
</evidence>
<accession>A0A418XEX3</accession>
<keyword evidence="2" id="KW-0238">DNA-binding</keyword>
<name>A0A418XEX3_9PSED</name>
<comment type="caution">
    <text evidence="5">The sequence shown here is derived from an EMBL/GenBank/DDBJ whole genome shotgun (WGS) entry which is preliminary data.</text>
</comment>
<dbReference type="Pfam" id="PF12833">
    <property type="entry name" value="HTH_18"/>
    <property type="match status" value="1"/>
</dbReference>
<dbReference type="GO" id="GO:0005829">
    <property type="term" value="C:cytosol"/>
    <property type="evidence" value="ECO:0007669"/>
    <property type="project" value="TreeGrafter"/>
</dbReference>
<dbReference type="OrthoDB" id="5582699at2"/>
<dbReference type="GO" id="GO:0003700">
    <property type="term" value="F:DNA-binding transcription factor activity"/>
    <property type="evidence" value="ECO:0007669"/>
    <property type="project" value="InterPro"/>
</dbReference>
<dbReference type="InterPro" id="IPR032687">
    <property type="entry name" value="AraC-type_N"/>
</dbReference>
<dbReference type="PROSITE" id="PS01124">
    <property type="entry name" value="HTH_ARAC_FAMILY_2"/>
    <property type="match status" value="1"/>
</dbReference>
<dbReference type="RefSeq" id="WP_119955213.1">
    <property type="nucleotide sequence ID" value="NZ_QYUR01000003.1"/>
</dbReference>
<dbReference type="PRINTS" id="PR00032">
    <property type="entry name" value="HTHARAC"/>
</dbReference>